<evidence type="ECO:0000256" key="9">
    <source>
        <dbReference type="ARBA" id="ARBA00022777"/>
    </source>
</evidence>
<evidence type="ECO:0000256" key="6">
    <source>
        <dbReference type="ARBA" id="ARBA00022679"/>
    </source>
</evidence>
<dbReference type="Pfam" id="PF00672">
    <property type="entry name" value="HAMP"/>
    <property type="match status" value="1"/>
</dbReference>
<keyword evidence="9 17" id="KW-0418">Kinase</keyword>
<evidence type="ECO:0000256" key="3">
    <source>
        <dbReference type="ARBA" id="ARBA00012438"/>
    </source>
</evidence>
<evidence type="ECO:0000259" key="16">
    <source>
        <dbReference type="PROSITE" id="PS50885"/>
    </source>
</evidence>
<accession>A0A8J3F1Z9</accession>
<keyword evidence="18" id="KW-1185">Reference proteome</keyword>
<keyword evidence="4" id="KW-1003">Cell membrane</keyword>
<dbReference type="GO" id="GO:0000155">
    <property type="term" value="F:phosphorelay sensor kinase activity"/>
    <property type="evidence" value="ECO:0007669"/>
    <property type="project" value="InterPro"/>
</dbReference>
<evidence type="ECO:0000256" key="7">
    <source>
        <dbReference type="ARBA" id="ARBA00022692"/>
    </source>
</evidence>
<dbReference type="GO" id="GO:0005886">
    <property type="term" value="C:plasma membrane"/>
    <property type="evidence" value="ECO:0007669"/>
    <property type="project" value="UniProtKB-SubCell"/>
</dbReference>
<name>A0A8J3F1Z9_9BACI</name>
<evidence type="ECO:0000313" key="17">
    <source>
        <dbReference type="EMBL" id="GGI13911.1"/>
    </source>
</evidence>
<dbReference type="Gene3D" id="6.10.340.10">
    <property type="match status" value="1"/>
</dbReference>
<dbReference type="SMART" id="SM00387">
    <property type="entry name" value="HATPase_c"/>
    <property type="match status" value="1"/>
</dbReference>
<reference evidence="18" key="1">
    <citation type="journal article" date="2019" name="Int. J. Syst. Evol. Microbiol.">
        <title>The Global Catalogue of Microorganisms (GCM) 10K type strain sequencing project: providing services to taxonomists for standard genome sequencing and annotation.</title>
        <authorList>
            <consortium name="The Broad Institute Genomics Platform"/>
            <consortium name="The Broad Institute Genome Sequencing Center for Infectious Disease"/>
            <person name="Wu L."/>
            <person name="Ma J."/>
        </authorList>
    </citation>
    <scope>NUCLEOTIDE SEQUENCE [LARGE SCALE GENOMIC DNA]</scope>
    <source>
        <strain evidence="18">CGMCC 1.14993</strain>
    </source>
</reference>
<dbReference type="Pfam" id="PF00512">
    <property type="entry name" value="HisKA"/>
    <property type="match status" value="1"/>
</dbReference>
<dbReference type="PRINTS" id="PR01780">
    <property type="entry name" value="LANTIREGPROT"/>
</dbReference>
<evidence type="ECO:0000256" key="13">
    <source>
        <dbReference type="ARBA" id="ARBA00023136"/>
    </source>
</evidence>
<dbReference type="AlphaFoldDB" id="A0A8J3F1Z9"/>
<dbReference type="SUPFAM" id="SSF55874">
    <property type="entry name" value="ATPase domain of HSP90 chaperone/DNA topoisomerase II/histidine kinase"/>
    <property type="match status" value="1"/>
</dbReference>
<keyword evidence="5" id="KW-0597">Phosphoprotein</keyword>
<dbReference type="OrthoDB" id="9786919at2"/>
<keyword evidence="11 14" id="KW-1133">Transmembrane helix</keyword>
<evidence type="ECO:0000256" key="11">
    <source>
        <dbReference type="ARBA" id="ARBA00022989"/>
    </source>
</evidence>
<feature type="domain" description="Histidine kinase" evidence="15">
    <location>
        <begin position="248"/>
        <end position="460"/>
    </location>
</feature>
<dbReference type="RefSeq" id="WP_087998395.1">
    <property type="nucleotide sequence ID" value="NZ_BMHB01000001.1"/>
</dbReference>
<evidence type="ECO:0000256" key="2">
    <source>
        <dbReference type="ARBA" id="ARBA00004651"/>
    </source>
</evidence>
<comment type="subcellular location">
    <subcellularLocation>
        <location evidence="2">Cell membrane</location>
        <topology evidence="2">Multi-pass membrane protein</topology>
    </subcellularLocation>
</comment>
<dbReference type="SMART" id="SM00304">
    <property type="entry name" value="HAMP"/>
    <property type="match status" value="1"/>
</dbReference>
<dbReference type="EMBL" id="BMHB01000001">
    <property type="protein sequence ID" value="GGI13911.1"/>
    <property type="molecule type" value="Genomic_DNA"/>
</dbReference>
<dbReference type="SUPFAM" id="SSF158472">
    <property type="entry name" value="HAMP domain-like"/>
    <property type="match status" value="1"/>
</dbReference>
<keyword evidence="7 14" id="KW-0812">Transmembrane</keyword>
<dbReference type="InterPro" id="IPR003661">
    <property type="entry name" value="HisK_dim/P_dom"/>
</dbReference>
<evidence type="ECO:0000256" key="14">
    <source>
        <dbReference type="SAM" id="Phobius"/>
    </source>
</evidence>
<dbReference type="CDD" id="cd00082">
    <property type="entry name" value="HisKA"/>
    <property type="match status" value="1"/>
</dbReference>
<dbReference type="InterPro" id="IPR036097">
    <property type="entry name" value="HisK_dim/P_sf"/>
</dbReference>
<feature type="transmembrane region" description="Helical" evidence="14">
    <location>
        <begin position="160"/>
        <end position="181"/>
    </location>
</feature>
<dbReference type="Gene3D" id="3.30.565.10">
    <property type="entry name" value="Histidine kinase-like ATPase, C-terminal domain"/>
    <property type="match status" value="1"/>
</dbReference>
<dbReference type="Proteomes" id="UP000626244">
    <property type="component" value="Unassembled WGS sequence"/>
</dbReference>
<organism evidence="17 18">
    <name type="scientific">Gottfriedia solisilvae</name>
    <dbReference type="NCBI Taxonomy" id="1516104"/>
    <lineage>
        <taxon>Bacteria</taxon>
        <taxon>Bacillati</taxon>
        <taxon>Bacillota</taxon>
        <taxon>Bacilli</taxon>
        <taxon>Bacillales</taxon>
        <taxon>Bacillaceae</taxon>
        <taxon>Gottfriedia</taxon>
    </lineage>
</organism>
<dbReference type="GO" id="GO:0005524">
    <property type="term" value="F:ATP binding"/>
    <property type="evidence" value="ECO:0007669"/>
    <property type="project" value="UniProtKB-KW"/>
</dbReference>
<dbReference type="InterPro" id="IPR036890">
    <property type="entry name" value="HATPase_C_sf"/>
</dbReference>
<dbReference type="InterPro" id="IPR005467">
    <property type="entry name" value="His_kinase_dom"/>
</dbReference>
<keyword evidence="8" id="KW-0547">Nucleotide-binding</keyword>
<keyword evidence="12" id="KW-0902">Two-component regulatory system</keyword>
<dbReference type="SMART" id="SM00388">
    <property type="entry name" value="HisKA"/>
    <property type="match status" value="1"/>
</dbReference>
<sequence>MKFWQKTYLSVLIVFLIAFDLGAYGLLKKSYQLNEQLDISRGVTEFRSIEKSLSYILSEYTEDTGNINYEPVIANFAAHYYKDDILLEIYQADQLIFSNAYQFVGDRAEQNGDPYKTVYRKMNDELWLFIGGKMDFKDLKLVISRNSDYLQEYYVTLRQYFITLSFVISLILSAALIFLLFQLTAPIRKLNKGVKAISAGAYDQRVIIRGNDEFGELAQDFNRMVDAVSNHIETIKKVSEDKEIFINNLTHELKTPITAIKGYSEFLNHANFNEEERKMAVHYIYEHIARLDVLSGKMMQMLYLKSEQITLEPVNIEKLFSYVVNMERHHIEEKQMKIKYECIAEVVYGDQELLQSLLINLVENSIKASLYGEEILLRSYHYHEGVVLEVLDYGRGIPEKDIAKITEAFYVVDRSRSKELGGIGLGLSICNQIAQLHHAKIQIDSKENEYTRVSIYFTTL</sequence>
<dbReference type="SUPFAM" id="SSF47384">
    <property type="entry name" value="Homodimeric domain of signal transducing histidine kinase"/>
    <property type="match status" value="1"/>
</dbReference>
<dbReference type="InterPro" id="IPR008358">
    <property type="entry name" value="Sig_transdc_His_kin/Pase_MprB"/>
</dbReference>
<comment type="catalytic activity">
    <reaction evidence="1">
        <text>ATP + protein L-histidine = ADP + protein N-phospho-L-histidine.</text>
        <dbReference type="EC" id="2.7.13.3"/>
    </reaction>
</comment>
<evidence type="ECO:0000256" key="12">
    <source>
        <dbReference type="ARBA" id="ARBA00023012"/>
    </source>
</evidence>
<dbReference type="PROSITE" id="PS50109">
    <property type="entry name" value="HIS_KIN"/>
    <property type="match status" value="1"/>
</dbReference>
<feature type="transmembrane region" description="Helical" evidence="14">
    <location>
        <begin position="7"/>
        <end position="27"/>
    </location>
</feature>
<evidence type="ECO:0000256" key="1">
    <source>
        <dbReference type="ARBA" id="ARBA00000085"/>
    </source>
</evidence>
<evidence type="ECO:0000259" key="15">
    <source>
        <dbReference type="PROSITE" id="PS50109"/>
    </source>
</evidence>
<dbReference type="InterPro" id="IPR003594">
    <property type="entry name" value="HATPase_dom"/>
</dbReference>
<evidence type="ECO:0000256" key="8">
    <source>
        <dbReference type="ARBA" id="ARBA00022741"/>
    </source>
</evidence>
<evidence type="ECO:0000313" key="18">
    <source>
        <dbReference type="Proteomes" id="UP000626244"/>
    </source>
</evidence>
<feature type="domain" description="HAMP" evidence="16">
    <location>
        <begin position="181"/>
        <end position="233"/>
    </location>
</feature>
<evidence type="ECO:0000256" key="5">
    <source>
        <dbReference type="ARBA" id="ARBA00022553"/>
    </source>
</evidence>
<keyword evidence="10" id="KW-0067">ATP-binding</keyword>
<proteinExistence type="predicted"/>
<dbReference type="Pfam" id="PF02518">
    <property type="entry name" value="HATPase_c"/>
    <property type="match status" value="1"/>
</dbReference>
<dbReference type="Gene3D" id="1.10.287.130">
    <property type="match status" value="1"/>
</dbReference>
<comment type="caution">
    <text evidence="17">The sequence shown here is derived from an EMBL/GenBank/DDBJ whole genome shotgun (WGS) entry which is preliminary data.</text>
</comment>
<evidence type="ECO:0000256" key="4">
    <source>
        <dbReference type="ARBA" id="ARBA00022475"/>
    </source>
</evidence>
<dbReference type="PROSITE" id="PS50885">
    <property type="entry name" value="HAMP"/>
    <property type="match status" value="1"/>
</dbReference>
<keyword evidence="6" id="KW-0808">Transferase</keyword>
<gene>
    <name evidence="17" type="ORF">GCM10007380_20280</name>
</gene>
<dbReference type="CDD" id="cd06225">
    <property type="entry name" value="HAMP"/>
    <property type="match status" value="1"/>
</dbReference>
<evidence type="ECO:0000256" key="10">
    <source>
        <dbReference type="ARBA" id="ARBA00022840"/>
    </source>
</evidence>
<protein>
    <recommendedName>
        <fullName evidence="3">histidine kinase</fullName>
        <ecNumber evidence="3">2.7.13.3</ecNumber>
    </recommendedName>
</protein>
<dbReference type="InterPro" id="IPR050398">
    <property type="entry name" value="HssS/ArlS-like"/>
</dbReference>
<dbReference type="InterPro" id="IPR003660">
    <property type="entry name" value="HAMP_dom"/>
</dbReference>
<keyword evidence="13 14" id="KW-0472">Membrane</keyword>
<dbReference type="EC" id="2.7.13.3" evidence="3"/>
<dbReference type="PANTHER" id="PTHR45528:SF1">
    <property type="entry name" value="SENSOR HISTIDINE KINASE CPXA"/>
    <property type="match status" value="1"/>
</dbReference>
<dbReference type="PANTHER" id="PTHR45528">
    <property type="entry name" value="SENSOR HISTIDINE KINASE CPXA"/>
    <property type="match status" value="1"/>
</dbReference>